<evidence type="ECO:0000313" key="11">
    <source>
        <dbReference type="Proteomes" id="UP000034846"/>
    </source>
</evidence>
<dbReference type="PRINTS" id="PR01651">
    <property type="entry name" value="SECGEXPORT"/>
</dbReference>
<evidence type="ECO:0000313" key="10">
    <source>
        <dbReference type="EMBL" id="KKW30907.1"/>
    </source>
</evidence>
<accession>A0A0G1ZRM3</accession>
<feature type="transmembrane region" description="Helical" evidence="9">
    <location>
        <begin position="22"/>
        <end position="45"/>
    </location>
</feature>
<keyword evidence="9" id="KW-1003">Cell membrane</keyword>
<dbReference type="GO" id="GO:0015450">
    <property type="term" value="F:protein-transporting ATPase activity"/>
    <property type="evidence" value="ECO:0007669"/>
    <property type="project" value="UniProtKB-UniRule"/>
</dbReference>
<evidence type="ECO:0000256" key="9">
    <source>
        <dbReference type="RuleBase" id="RU365087"/>
    </source>
</evidence>
<dbReference type="EMBL" id="LCRD01000001">
    <property type="protein sequence ID" value="KKW30907.1"/>
    <property type="molecule type" value="Genomic_DNA"/>
</dbReference>
<comment type="function">
    <text evidence="9">Involved in protein export. Participates in an early event of protein translocation.</text>
</comment>
<feature type="transmembrane region" description="Helical" evidence="9">
    <location>
        <begin position="73"/>
        <end position="94"/>
    </location>
</feature>
<evidence type="ECO:0000256" key="6">
    <source>
        <dbReference type="ARBA" id="ARBA00022989"/>
    </source>
</evidence>
<keyword evidence="8 9" id="KW-0472">Membrane</keyword>
<keyword evidence="7 9" id="KW-0811">Translocation</keyword>
<keyword evidence="6 9" id="KW-1133">Transmembrane helix</keyword>
<evidence type="ECO:0000256" key="3">
    <source>
        <dbReference type="ARBA" id="ARBA00022448"/>
    </source>
</evidence>
<comment type="subcellular location">
    <subcellularLocation>
        <location evidence="9">Cell membrane</location>
        <topology evidence="9">Multi-pass membrane protein</topology>
    </subcellularLocation>
    <subcellularLocation>
        <location evidence="1">Membrane</location>
        <topology evidence="1">Multi-pass membrane protein</topology>
    </subcellularLocation>
</comment>
<dbReference type="GO" id="GO:0009306">
    <property type="term" value="P:protein secretion"/>
    <property type="evidence" value="ECO:0007669"/>
    <property type="project" value="UniProtKB-UniRule"/>
</dbReference>
<comment type="similarity">
    <text evidence="2 9">Belongs to the SecG family.</text>
</comment>
<dbReference type="AlphaFoldDB" id="A0A0G1ZRM3"/>
<keyword evidence="5 9" id="KW-0653">Protein transport</keyword>
<reference evidence="10 11" key="1">
    <citation type="journal article" date="2015" name="Nature">
        <title>rRNA introns, odd ribosomes, and small enigmatic genomes across a large radiation of phyla.</title>
        <authorList>
            <person name="Brown C.T."/>
            <person name="Hug L.A."/>
            <person name="Thomas B.C."/>
            <person name="Sharon I."/>
            <person name="Castelle C.J."/>
            <person name="Singh A."/>
            <person name="Wilkins M.J."/>
            <person name="Williams K.H."/>
            <person name="Banfield J.F."/>
        </authorList>
    </citation>
    <scope>NUCLEOTIDE SEQUENCE [LARGE SCALE GENOMIC DNA]</scope>
</reference>
<dbReference type="InterPro" id="IPR004692">
    <property type="entry name" value="SecG"/>
</dbReference>
<evidence type="ECO:0000256" key="4">
    <source>
        <dbReference type="ARBA" id="ARBA00022692"/>
    </source>
</evidence>
<evidence type="ECO:0000256" key="7">
    <source>
        <dbReference type="ARBA" id="ARBA00023010"/>
    </source>
</evidence>
<sequence>MSQTSGEKCLIRFTESSPPDKVIFDMILTIIQTVLAVALTGAILLQSRGAGVGMAFGGDGNVYRTRRGIEKKLHAATVVVAVLFLGVSLANALFSF</sequence>
<evidence type="ECO:0000256" key="5">
    <source>
        <dbReference type="ARBA" id="ARBA00022927"/>
    </source>
</evidence>
<protein>
    <recommendedName>
        <fullName evidence="9">Protein-export membrane protein SecG</fullName>
    </recommendedName>
</protein>
<name>A0A0G1ZRM3_9BACT</name>
<proteinExistence type="inferred from homology"/>
<evidence type="ECO:0000256" key="8">
    <source>
        <dbReference type="ARBA" id="ARBA00023136"/>
    </source>
</evidence>
<dbReference type="Pfam" id="PF03840">
    <property type="entry name" value="SecG"/>
    <property type="match status" value="1"/>
</dbReference>
<dbReference type="NCBIfam" id="TIGR00810">
    <property type="entry name" value="secG"/>
    <property type="match status" value="1"/>
</dbReference>
<gene>
    <name evidence="10" type="ORF">UY72_C0001G0019</name>
</gene>
<dbReference type="Proteomes" id="UP000034846">
    <property type="component" value="Unassembled WGS sequence"/>
</dbReference>
<dbReference type="GO" id="GO:0005886">
    <property type="term" value="C:plasma membrane"/>
    <property type="evidence" value="ECO:0007669"/>
    <property type="project" value="UniProtKB-SubCell"/>
</dbReference>
<evidence type="ECO:0000256" key="2">
    <source>
        <dbReference type="ARBA" id="ARBA00008445"/>
    </source>
</evidence>
<organism evidence="10 11">
    <name type="scientific">Candidatus Uhrbacteria bacterium GW2011_GWD2_52_7</name>
    <dbReference type="NCBI Taxonomy" id="1618989"/>
    <lineage>
        <taxon>Bacteria</taxon>
        <taxon>Candidatus Uhriibacteriota</taxon>
    </lineage>
</organism>
<keyword evidence="4 9" id="KW-0812">Transmembrane</keyword>
<keyword evidence="3 9" id="KW-0813">Transport</keyword>
<comment type="caution">
    <text evidence="10">The sequence shown here is derived from an EMBL/GenBank/DDBJ whole genome shotgun (WGS) entry which is preliminary data.</text>
</comment>
<evidence type="ECO:0000256" key="1">
    <source>
        <dbReference type="ARBA" id="ARBA00004141"/>
    </source>
</evidence>